<organism evidence="3 4">
    <name type="scientific">Psychromicrobium silvestre</name>
    <dbReference type="NCBI Taxonomy" id="1645614"/>
    <lineage>
        <taxon>Bacteria</taxon>
        <taxon>Bacillati</taxon>
        <taxon>Actinomycetota</taxon>
        <taxon>Actinomycetes</taxon>
        <taxon>Micrococcales</taxon>
        <taxon>Micrococcaceae</taxon>
        <taxon>Psychromicrobium</taxon>
    </lineage>
</organism>
<dbReference type="Proteomes" id="UP000521748">
    <property type="component" value="Unassembled WGS sequence"/>
</dbReference>
<dbReference type="RefSeq" id="WP_179388414.1">
    <property type="nucleotide sequence ID" value="NZ_JACBYQ010000001.1"/>
</dbReference>
<dbReference type="InterPro" id="IPR006311">
    <property type="entry name" value="TAT_signal"/>
</dbReference>
<evidence type="ECO:0000313" key="4">
    <source>
        <dbReference type="Proteomes" id="UP000521748"/>
    </source>
</evidence>
<keyword evidence="1" id="KW-0812">Transmembrane</keyword>
<evidence type="ECO:0000256" key="1">
    <source>
        <dbReference type="SAM" id="Phobius"/>
    </source>
</evidence>
<protein>
    <submittedName>
        <fullName evidence="3">Uncharacterized protein</fullName>
    </submittedName>
</protein>
<feature type="chain" id="PRO_5030956431" evidence="2">
    <location>
        <begin position="42"/>
        <end position="408"/>
    </location>
</feature>
<dbReference type="PROSITE" id="PS51318">
    <property type="entry name" value="TAT"/>
    <property type="match status" value="1"/>
</dbReference>
<sequence>MDIQPPSSSRSRRRLRGGLKAGAVVALAAGMVASGASLASAATTISHGDANLISGSVLGTTIGSIGAVDATNSGQAPLVTSGAEGGVTIPGPIGQILTLQGFGRYADASVDGSSDAYAGGVTASGAPGSSAAQFNIKPSTVGLPDVFTVQFNVGQFSSEAHLAADGTPTSSSTVSDINAVIGGTAVDALRAPLTLLQTAYNTLGALVPGLTPFTSPVGPNGITIGQDQFLNAMGVPSWEQVPPNTDLVKLLPQLMADKVNSGIATMLAPAIAAVNALPFPLNVAAKAALATLQAAAKTVTDLAATSFSSVASVIGSFVLKPSATNSNGSYTQSAIKASLFPGLSGGAMAISLANATVGPNTVVPTPSGPMISPTVLGIGGASLIALFGMLLIVRRRQSAVAVSATDVR</sequence>
<keyword evidence="1" id="KW-1133">Transmembrane helix</keyword>
<reference evidence="3 4" key="1">
    <citation type="submission" date="2020-07" db="EMBL/GenBank/DDBJ databases">
        <title>Sequencing the genomes of 1000 actinobacteria strains.</title>
        <authorList>
            <person name="Klenk H.-P."/>
        </authorList>
    </citation>
    <scope>NUCLEOTIDE SEQUENCE [LARGE SCALE GENOMIC DNA]</scope>
    <source>
        <strain evidence="3 4">DSM 102047</strain>
    </source>
</reference>
<comment type="caution">
    <text evidence="3">The sequence shown here is derived from an EMBL/GenBank/DDBJ whole genome shotgun (WGS) entry which is preliminary data.</text>
</comment>
<keyword evidence="1" id="KW-0472">Membrane</keyword>
<proteinExistence type="predicted"/>
<accession>A0A7Y9LSC2</accession>
<evidence type="ECO:0000313" key="3">
    <source>
        <dbReference type="EMBL" id="NYE94682.1"/>
    </source>
</evidence>
<feature type="signal peptide" evidence="2">
    <location>
        <begin position="1"/>
        <end position="41"/>
    </location>
</feature>
<keyword evidence="4" id="KW-1185">Reference proteome</keyword>
<dbReference type="AlphaFoldDB" id="A0A7Y9LSC2"/>
<evidence type="ECO:0000256" key="2">
    <source>
        <dbReference type="SAM" id="SignalP"/>
    </source>
</evidence>
<gene>
    <name evidence="3" type="ORF">FHU41_000903</name>
</gene>
<keyword evidence="2" id="KW-0732">Signal</keyword>
<name>A0A7Y9LSC2_9MICC</name>
<feature type="transmembrane region" description="Helical" evidence="1">
    <location>
        <begin position="370"/>
        <end position="393"/>
    </location>
</feature>
<dbReference type="EMBL" id="JACBYQ010000001">
    <property type="protein sequence ID" value="NYE94682.1"/>
    <property type="molecule type" value="Genomic_DNA"/>
</dbReference>